<feature type="signal peptide" evidence="1">
    <location>
        <begin position="1"/>
        <end position="23"/>
    </location>
</feature>
<evidence type="ECO:0000313" key="2">
    <source>
        <dbReference type="EMBL" id="MET1756366.1"/>
    </source>
</evidence>
<dbReference type="InterPro" id="IPR025293">
    <property type="entry name" value="YfiR/HmsC-like"/>
</dbReference>
<feature type="chain" id="PRO_5045610926" evidence="1">
    <location>
        <begin position="24"/>
        <end position="169"/>
    </location>
</feature>
<organism evidence="2 3">
    <name type="scientific">Novosphingobium kalidii</name>
    <dbReference type="NCBI Taxonomy" id="3230299"/>
    <lineage>
        <taxon>Bacteria</taxon>
        <taxon>Pseudomonadati</taxon>
        <taxon>Pseudomonadota</taxon>
        <taxon>Alphaproteobacteria</taxon>
        <taxon>Sphingomonadales</taxon>
        <taxon>Sphingomonadaceae</taxon>
        <taxon>Novosphingobium</taxon>
    </lineage>
</organism>
<protein>
    <submittedName>
        <fullName evidence="2">YfiR family protein</fullName>
    </submittedName>
</protein>
<gene>
    <name evidence="2" type="ORF">ABVV53_12995</name>
</gene>
<name>A0ABV2D3B1_9SPHN</name>
<comment type="caution">
    <text evidence="2">The sequence shown here is derived from an EMBL/GenBank/DDBJ whole genome shotgun (WGS) entry which is preliminary data.</text>
</comment>
<keyword evidence="1" id="KW-0732">Signal</keyword>
<evidence type="ECO:0000256" key="1">
    <source>
        <dbReference type="SAM" id="SignalP"/>
    </source>
</evidence>
<reference evidence="2 3" key="1">
    <citation type="submission" date="2024-07" db="EMBL/GenBank/DDBJ databases">
        <title>Novosphingobium kalidii RD2P27.</title>
        <authorList>
            <person name="Sun J.-Q."/>
        </authorList>
    </citation>
    <scope>NUCLEOTIDE SEQUENCE [LARGE SCALE GENOMIC DNA]</scope>
    <source>
        <strain evidence="2 3">RD2P27</strain>
    </source>
</reference>
<evidence type="ECO:0000313" key="3">
    <source>
        <dbReference type="Proteomes" id="UP001548713"/>
    </source>
</evidence>
<dbReference type="EMBL" id="JBEWLY010000019">
    <property type="protein sequence ID" value="MET1756366.1"/>
    <property type="molecule type" value="Genomic_DNA"/>
</dbReference>
<proteinExistence type="predicted"/>
<dbReference type="RefSeq" id="WP_353984854.1">
    <property type="nucleotide sequence ID" value="NZ_JBEWLY010000019.1"/>
</dbReference>
<accession>A0ABV2D3B1</accession>
<sequence length="169" mass="17894">MHLRSTLLALLLAASASFTAARAATNNNSPNDLRAAIVYNIVRFVDFPGSGNRLEMCVARNADGASQMLALRGQRVGNRSISVRMVDSASVGGCDVFYLGHASAAETARARSHGVLLVGDTPSFINSGGTVGLVRMGKQIRFEINARNAQHAGLTISSKLLRLAARVEQ</sequence>
<keyword evidence="3" id="KW-1185">Reference proteome</keyword>
<dbReference type="Proteomes" id="UP001548713">
    <property type="component" value="Unassembled WGS sequence"/>
</dbReference>
<dbReference type="Pfam" id="PF13689">
    <property type="entry name" value="DUF4154"/>
    <property type="match status" value="1"/>
</dbReference>